<dbReference type="SUPFAM" id="SSF69360">
    <property type="entry name" value="Cell wall binding repeat"/>
    <property type="match status" value="1"/>
</dbReference>
<feature type="chain" id="PRO_5009102091" evidence="3">
    <location>
        <begin position="27"/>
        <end position="305"/>
    </location>
</feature>
<dbReference type="OrthoDB" id="1901107at2"/>
<sequence>MNRKLKRTIAFMLVIGAISSVSPVSYDIFNSAKAYAATHNEEFLLKKLEVFESKSGEEIQLLDSEWKKTNFSKKSKRNYCIKVDNSVNSITINTSTNASYYAIYKNDGKRNYKGKDILLSDGITKIYIKTYDLKSDADDDKNVKKEYRITVKKSLEDNKNSLKNNIGDSITELVDYESDEKNNNKDSLSKFDHQVLDNKKRNQWIKVNGLWQYNDYSGNPVKYDWNHDTFNDKWYFLDSYGNMTTGWLNKDNKWYYFDLNGEMAIGWKNIDGKWYYFNLLGKMMNERILDNGKWYYFSPSGELIE</sequence>
<dbReference type="KEGG" id="ctae:BGI42_12830"/>
<dbReference type="InterPro" id="IPR018337">
    <property type="entry name" value="Cell_wall/Cho-bd_repeat"/>
</dbReference>
<feature type="repeat" description="Cell wall-binding" evidence="2">
    <location>
        <begin position="244"/>
        <end position="263"/>
    </location>
</feature>
<accession>A0A1D7XMJ8</accession>
<evidence type="ECO:0000259" key="4">
    <source>
        <dbReference type="Pfam" id="PF12733"/>
    </source>
</evidence>
<feature type="signal peptide" evidence="3">
    <location>
        <begin position="1"/>
        <end position="26"/>
    </location>
</feature>
<evidence type="ECO:0000256" key="2">
    <source>
        <dbReference type="PROSITE-ProRule" id="PRU00591"/>
    </source>
</evidence>
<dbReference type="RefSeq" id="WP_069680695.1">
    <property type="nucleotide sequence ID" value="NZ_CP017253.2"/>
</dbReference>
<proteinExistence type="predicted"/>
<evidence type="ECO:0000313" key="5">
    <source>
        <dbReference type="EMBL" id="AOR24568.1"/>
    </source>
</evidence>
<dbReference type="PROSITE" id="PS51170">
    <property type="entry name" value="CW"/>
    <property type="match status" value="2"/>
</dbReference>
<dbReference type="AlphaFoldDB" id="A0A1D7XMJ8"/>
<dbReference type="Pfam" id="PF01473">
    <property type="entry name" value="Choline_bind_1"/>
    <property type="match status" value="1"/>
</dbReference>
<dbReference type="Proteomes" id="UP000094652">
    <property type="component" value="Chromosome"/>
</dbReference>
<gene>
    <name evidence="5" type="ORF">BGI42_12830</name>
</gene>
<keyword evidence="3" id="KW-0732">Signal</keyword>
<evidence type="ECO:0000313" key="6">
    <source>
        <dbReference type="Proteomes" id="UP000094652"/>
    </source>
</evidence>
<dbReference type="Pfam" id="PF12733">
    <property type="entry name" value="Cadherin-like"/>
    <property type="match status" value="1"/>
</dbReference>
<dbReference type="Gene3D" id="2.10.270.10">
    <property type="entry name" value="Cholin Binding"/>
    <property type="match status" value="1"/>
</dbReference>
<dbReference type="EMBL" id="CP017253">
    <property type="protein sequence ID" value="AOR24568.1"/>
    <property type="molecule type" value="Genomic_DNA"/>
</dbReference>
<protein>
    <submittedName>
        <fullName evidence="5">Cell surface protein</fullName>
    </submittedName>
</protein>
<evidence type="ECO:0000256" key="3">
    <source>
        <dbReference type="SAM" id="SignalP"/>
    </source>
</evidence>
<keyword evidence="6" id="KW-1185">Reference proteome</keyword>
<name>A0A1D7XMJ8_9CLOT</name>
<dbReference type="Pfam" id="PF19127">
    <property type="entry name" value="Choline_bind_3"/>
    <property type="match status" value="1"/>
</dbReference>
<organism evidence="5 6">
    <name type="scientific">Clostridium taeniosporum</name>
    <dbReference type="NCBI Taxonomy" id="394958"/>
    <lineage>
        <taxon>Bacteria</taxon>
        <taxon>Bacillati</taxon>
        <taxon>Bacillota</taxon>
        <taxon>Clostridia</taxon>
        <taxon>Eubacteriales</taxon>
        <taxon>Clostridiaceae</taxon>
        <taxon>Clostridium</taxon>
    </lineage>
</organism>
<feature type="domain" description="Cadherin-like beta-sandwich-like" evidence="4">
    <location>
        <begin position="70"/>
        <end position="152"/>
    </location>
</feature>
<reference evidence="6" key="1">
    <citation type="submission" date="2016-09" db="EMBL/GenBank/DDBJ databases">
        <title>Genomics of Clostridium taeniosporum, an organism which forms endospores with ribbon-like appendages.</title>
        <authorList>
            <person name="Walker J.R."/>
        </authorList>
    </citation>
    <scope>NUCLEOTIDE SEQUENCE [LARGE SCALE GENOMIC DNA]</scope>
    <source>
        <strain evidence="6">1/k</strain>
    </source>
</reference>
<feature type="repeat" description="Cell wall-binding" evidence="2">
    <location>
        <begin position="264"/>
        <end position="283"/>
    </location>
</feature>
<keyword evidence="1" id="KW-0677">Repeat</keyword>
<evidence type="ECO:0000256" key="1">
    <source>
        <dbReference type="ARBA" id="ARBA00022737"/>
    </source>
</evidence>
<dbReference type="STRING" id="394958.BGI42_12830"/>
<dbReference type="InterPro" id="IPR025883">
    <property type="entry name" value="Cadherin-like_domain"/>
</dbReference>